<dbReference type="EMBL" id="CM037160">
    <property type="protein sequence ID" value="KAH7840547.1"/>
    <property type="molecule type" value="Genomic_DNA"/>
</dbReference>
<evidence type="ECO:0000313" key="2">
    <source>
        <dbReference type="Proteomes" id="UP000828048"/>
    </source>
</evidence>
<evidence type="ECO:0000313" key="1">
    <source>
        <dbReference type="EMBL" id="KAH7840547.1"/>
    </source>
</evidence>
<keyword evidence="2" id="KW-1185">Reference proteome</keyword>
<reference evidence="1 2" key="1">
    <citation type="journal article" date="2021" name="Hortic Res">
        <title>High-quality reference genome and annotation aids understanding of berry development for evergreen blueberry (Vaccinium darrowii).</title>
        <authorList>
            <person name="Yu J."/>
            <person name="Hulse-Kemp A.M."/>
            <person name="Babiker E."/>
            <person name="Staton M."/>
        </authorList>
    </citation>
    <scope>NUCLEOTIDE SEQUENCE [LARGE SCALE GENOMIC DNA]</scope>
    <source>
        <strain evidence="2">cv. NJ 8807/NJ 8810</strain>
        <tissue evidence="1">Young leaf</tissue>
    </source>
</reference>
<accession>A0ACB7XIR4</accession>
<comment type="caution">
    <text evidence="1">The sequence shown here is derived from an EMBL/GenBank/DDBJ whole genome shotgun (WGS) entry which is preliminary data.</text>
</comment>
<organism evidence="1 2">
    <name type="scientific">Vaccinium darrowii</name>
    <dbReference type="NCBI Taxonomy" id="229202"/>
    <lineage>
        <taxon>Eukaryota</taxon>
        <taxon>Viridiplantae</taxon>
        <taxon>Streptophyta</taxon>
        <taxon>Embryophyta</taxon>
        <taxon>Tracheophyta</taxon>
        <taxon>Spermatophyta</taxon>
        <taxon>Magnoliopsida</taxon>
        <taxon>eudicotyledons</taxon>
        <taxon>Gunneridae</taxon>
        <taxon>Pentapetalae</taxon>
        <taxon>asterids</taxon>
        <taxon>Ericales</taxon>
        <taxon>Ericaceae</taxon>
        <taxon>Vaccinioideae</taxon>
        <taxon>Vaccinieae</taxon>
        <taxon>Vaccinium</taxon>
    </lineage>
</organism>
<gene>
    <name evidence="1" type="ORF">Vadar_018463</name>
</gene>
<protein>
    <submittedName>
        <fullName evidence="1">Uncharacterized protein</fullName>
    </submittedName>
</protein>
<proteinExistence type="predicted"/>
<sequence>MKRAGYLPTTSEVLLDIYEEDSEDALNRHSEKLAIAFALLKTPPRTPIQIVKNLRVCADCHSATKFISMAYNRDIVMRDRNRFHHFRNGDMLMQRFLVIG</sequence>
<name>A0ACB7XIR4_9ERIC</name>
<dbReference type="Proteomes" id="UP000828048">
    <property type="component" value="Chromosome 10"/>
</dbReference>